<comment type="caution">
    <text evidence="1">The sequence shown here is derived from an EMBL/GenBank/DDBJ whole genome shotgun (WGS) entry which is preliminary data.</text>
</comment>
<dbReference type="SUPFAM" id="SSF56784">
    <property type="entry name" value="HAD-like"/>
    <property type="match status" value="1"/>
</dbReference>
<evidence type="ECO:0000313" key="2">
    <source>
        <dbReference type="Proteomes" id="UP000050509"/>
    </source>
</evidence>
<dbReference type="InterPro" id="IPR023214">
    <property type="entry name" value="HAD_sf"/>
</dbReference>
<accession>A0A0P9F056</accession>
<proteinExistence type="predicted"/>
<keyword evidence="2" id="KW-1185">Reference proteome</keyword>
<dbReference type="InterPro" id="IPR036412">
    <property type="entry name" value="HAD-like_sf"/>
</dbReference>
<dbReference type="AlphaFoldDB" id="A0A0P9F056"/>
<dbReference type="Proteomes" id="UP000050509">
    <property type="component" value="Unassembled WGS sequence"/>
</dbReference>
<name>A0A0P9F056_9CHLR</name>
<dbReference type="EMBL" id="LJCR01001807">
    <property type="protein sequence ID" value="KPV49696.1"/>
    <property type="molecule type" value="Genomic_DNA"/>
</dbReference>
<sequence length="61" mass="6233">NVVVIGDTPNDIDCGRVAGARTLAVATGPFSVGDLRTHAPDAVLPDLTDTDAVMAALFPEL</sequence>
<dbReference type="Gene3D" id="3.40.50.1000">
    <property type="entry name" value="HAD superfamily/HAD-like"/>
    <property type="match status" value="1"/>
</dbReference>
<protein>
    <submittedName>
        <fullName evidence="1">Hydrolase</fullName>
    </submittedName>
</protein>
<organism evidence="1 2">
    <name type="scientific">Kouleothrix aurantiaca</name>
    <dbReference type="NCBI Taxonomy" id="186479"/>
    <lineage>
        <taxon>Bacteria</taxon>
        <taxon>Bacillati</taxon>
        <taxon>Chloroflexota</taxon>
        <taxon>Chloroflexia</taxon>
        <taxon>Chloroflexales</taxon>
        <taxon>Roseiflexineae</taxon>
        <taxon>Roseiflexaceae</taxon>
        <taxon>Kouleothrix</taxon>
    </lineage>
</organism>
<gene>
    <name evidence="1" type="ORF">SE17_31150</name>
</gene>
<evidence type="ECO:0000313" key="1">
    <source>
        <dbReference type="EMBL" id="KPV49696.1"/>
    </source>
</evidence>
<reference evidence="1 2" key="1">
    <citation type="submission" date="2015-09" db="EMBL/GenBank/DDBJ databases">
        <title>Draft genome sequence of Kouleothrix aurantiaca JCM 19913.</title>
        <authorList>
            <person name="Hemp J."/>
        </authorList>
    </citation>
    <scope>NUCLEOTIDE SEQUENCE [LARGE SCALE GENOMIC DNA]</scope>
    <source>
        <strain evidence="1 2">COM-B</strain>
    </source>
</reference>
<keyword evidence="1" id="KW-0378">Hydrolase</keyword>
<feature type="non-terminal residue" evidence="1">
    <location>
        <position position="1"/>
    </location>
</feature>
<dbReference type="GO" id="GO:0016787">
    <property type="term" value="F:hydrolase activity"/>
    <property type="evidence" value="ECO:0007669"/>
    <property type="project" value="UniProtKB-KW"/>
</dbReference>
<dbReference type="Pfam" id="PF13242">
    <property type="entry name" value="Hydrolase_like"/>
    <property type="match status" value="1"/>
</dbReference>